<protein>
    <submittedName>
        <fullName evidence="7">Citryl-CoA lyase</fullName>
    </submittedName>
</protein>
<comment type="caution">
    <text evidence="7">The sequence shown here is derived from an EMBL/GenBank/DDBJ whole genome shotgun (WGS) entry which is preliminary data.</text>
</comment>
<proteinExistence type="predicted"/>
<keyword evidence="2 5" id="KW-0479">Metal-binding</keyword>
<reference evidence="7" key="2">
    <citation type="submission" date="2020-09" db="EMBL/GenBank/DDBJ databases">
        <authorList>
            <person name="Sun Q."/>
            <person name="Sedlacek I."/>
        </authorList>
    </citation>
    <scope>NUCLEOTIDE SEQUENCE</scope>
    <source>
        <strain evidence="7">CCM 7905</strain>
    </source>
</reference>
<dbReference type="Proteomes" id="UP000654257">
    <property type="component" value="Unassembled WGS sequence"/>
</dbReference>
<dbReference type="InterPro" id="IPR015813">
    <property type="entry name" value="Pyrv/PenolPyrv_kinase-like_dom"/>
</dbReference>
<dbReference type="InterPro" id="IPR040442">
    <property type="entry name" value="Pyrv_kinase-like_dom_sf"/>
</dbReference>
<evidence type="ECO:0000256" key="2">
    <source>
        <dbReference type="ARBA" id="ARBA00022723"/>
    </source>
</evidence>
<dbReference type="InterPro" id="IPR011206">
    <property type="entry name" value="Citrate_lyase_beta/mcl1/mcl2"/>
</dbReference>
<reference evidence="7" key="1">
    <citation type="journal article" date="2014" name="Int. J. Syst. Evol. Microbiol.">
        <title>Complete genome sequence of Corynebacterium casei LMG S-19264T (=DSM 44701T), isolated from a smear-ripened cheese.</title>
        <authorList>
            <consortium name="US DOE Joint Genome Institute (JGI-PGF)"/>
            <person name="Walter F."/>
            <person name="Albersmeier A."/>
            <person name="Kalinowski J."/>
            <person name="Ruckert C."/>
        </authorList>
    </citation>
    <scope>NUCLEOTIDE SEQUENCE</scope>
    <source>
        <strain evidence="7">CCM 7905</strain>
    </source>
</reference>
<dbReference type="Gene3D" id="3.20.20.60">
    <property type="entry name" value="Phosphoenolpyruvate-binding domains"/>
    <property type="match status" value="1"/>
</dbReference>
<dbReference type="InterPro" id="IPR005000">
    <property type="entry name" value="Aldolase/citrate-lyase_domain"/>
</dbReference>
<feature type="domain" description="HpcH/HpaI aldolase/citrate lyase" evidence="6">
    <location>
        <begin position="22"/>
        <end position="222"/>
    </location>
</feature>
<dbReference type="GO" id="GO:0006107">
    <property type="term" value="P:oxaloacetate metabolic process"/>
    <property type="evidence" value="ECO:0007669"/>
    <property type="project" value="TreeGrafter"/>
</dbReference>
<sequence length="282" mass="29667">MTVTTKVAVPESASLVANATTFLFVPGDRHDRFDKAARAGADVVVLDLEDAVAREDKPAARAEVVRWLAAGGRGCVRINASDDDDHVDDLEALADLEGLTAVMVPKADLSVDYWDIGRRLKCPVVALVESAVGLDSVRAVAADPNVSRIAFGHLDYALDLGCEPARTAMLHARSELVLASRLAGKPGPVDGVTAALDDSVALAEDLRHAIEVGMRGKLLIHPSQIAACRAAFLPTEIEIDRSRAIVRAAETGAAVRVDGFMVDAPVIARARAVLRAAGLSGN</sequence>
<feature type="binding site" evidence="5">
    <location>
        <position position="155"/>
    </location>
    <ligand>
        <name>Mg(2+)</name>
        <dbReference type="ChEBI" id="CHEBI:18420"/>
    </ligand>
</feature>
<feature type="binding site" evidence="4">
    <location>
        <position position="129"/>
    </location>
    <ligand>
        <name>substrate</name>
    </ligand>
</feature>
<evidence type="ECO:0000256" key="5">
    <source>
        <dbReference type="PIRSR" id="PIRSR015582-2"/>
    </source>
</evidence>
<evidence type="ECO:0000256" key="1">
    <source>
        <dbReference type="ARBA" id="ARBA00001946"/>
    </source>
</evidence>
<dbReference type="PANTHER" id="PTHR32308">
    <property type="entry name" value="LYASE BETA SUBUNIT, PUTATIVE (AFU_ORTHOLOGUE AFUA_4G13030)-RELATED"/>
    <property type="match status" value="1"/>
</dbReference>
<accession>A0A917G7I2</accession>
<dbReference type="Pfam" id="PF03328">
    <property type="entry name" value="HpcH_HpaI"/>
    <property type="match status" value="1"/>
</dbReference>
<gene>
    <name evidence="7" type="ORF">GCM10007304_45610</name>
</gene>
<dbReference type="GO" id="GO:0016829">
    <property type="term" value="F:lyase activity"/>
    <property type="evidence" value="ECO:0007669"/>
    <property type="project" value="UniProtKB-KW"/>
</dbReference>
<comment type="cofactor">
    <cofactor evidence="1">
        <name>Mg(2+)</name>
        <dbReference type="ChEBI" id="CHEBI:18420"/>
    </cofactor>
</comment>
<dbReference type="AlphaFoldDB" id="A0A917G7I2"/>
<feature type="binding site" evidence="5">
    <location>
        <position position="129"/>
    </location>
    <ligand>
        <name>Mg(2+)</name>
        <dbReference type="ChEBI" id="CHEBI:18420"/>
    </ligand>
</feature>
<name>A0A917G7I2_9NOCA</name>
<dbReference type="SUPFAM" id="SSF51621">
    <property type="entry name" value="Phosphoenolpyruvate/pyruvate domain"/>
    <property type="match status" value="1"/>
</dbReference>
<feature type="binding site" evidence="4">
    <location>
        <position position="77"/>
    </location>
    <ligand>
        <name>substrate</name>
    </ligand>
</feature>
<evidence type="ECO:0000256" key="4">
    <source>
        <dbReference type="PIRSR" id="PIRSR015582-1"/>
    </source>
</evidence>
<dbReference type="PIRSF" id="PIRSF015582">
    <property type="entry name" value="Cit_lyase_B"/>
    <property type="match status" value="1"/>
</dbReference>
<evidence type="ECO:0000259" key="6">
    <source>
        <dbReference type="Pfam" id="PF03328"/>
    </source>
</evidence>
<dbReference type="PANTHER" id="PTHR32308:SF10">
    <property type="entry name" value="CITRATE LYASE SUBUNIT BETA"/>
    <property type="match status" value="1"/>
</dbReference>
<keyword evidence="3 5" id="KW-0460">Magnesium</keyword>
<dbReference type="EMBL" id="BMCU01000006">
    <property type="protein sequence ID" value="GGG26684.1"/>
    <property type="molecule type" value="Genomic_DNA"/>
</dbReference>
<keyword evidence="8" id="KW-1185">Reference proteome</keyword>
<evidence type="ECO:0000313" key="8">
    <source>
        <dbReference type="Proteomes" id="UP000654257"/>
    </source>
</evidence>
<dbReference type="GO" id="GO:0000287">
    <property type="term" value="F:magnesium ion binding"/>
    <property type="evidence" value="ECO:0007669"/>
    <property type="project" value="TreeGrafter"/>
</dbReference>
<evidence type="ECO:0000256" key="3">
    <source>
        <dbReference type="ARBA" id="ARBA00022842"/>
    </source>
</evidence>
<evidence type="ECO:0000313" key="7">
    <source>
        <dbReference type="EMBL" id="GGG26684.1"/>
    </source>
</evidence>
<organism evidence="7 8">
    <name type="scientific">Rhodococcoides trifolii</name>
    <dbReference type="NCBI Taxonomy" id="908250"/>
    <lineage>
        <taxon>Bacteria</taxon>
        <taxon>Bacillati</taxon>
        <taxon>Actinomycetota</taxon>
        <taxon>Actinomycetes</taxon>
        <taxon>Mycobacteriales</taxon>
        <taxon>Nocardiaceae</taxon>
        <taxon>Rhodococcoides</taxon>
    </lineage>
</organism>
<keyword evidence="7" id="KW-0456">Lyase</keyword>